<evidence type="ECO:0000256" key="3">
    <source>
        <dbReference type="ARBA" id="ARBA00022527"/>
    </source>
</evidence>
<keyword evidence="6" id="KW-0418">Kinase</keyword>
<gene>
    <name evidence="12" type="ORF">NAEGRDRAFT_64690</name>
</gene>
<feature type="domain" description="Protein kinase" evidence="11">
    <location>
        <begin position="6"/>
        <end position="260"/>
    </location>
</feature>
<keyword evidence="7" id="KW-0067">ATP-binding</keyword>
<dbReference type="RefSeq" id="XP_002679948.1">
    <property type="nucleotide sequence ID" value="XM_002679902.1"/>
</dbReference>
<comment type="catalytic activity">
    <reaction evidence="9">
        <text>L-seryl-[protein] + ATP = O-phospho-L-seryl-[protein] + ADP + H(+)</text>
        <dbReference type="Rhea" id="RHEA:17989"/>
        <dbReference type="Rhea" id="RHEA-COMP:9863"/>
        <dbReference type="Rhea" id="RHEA-COMP:11604"/>
        <dbReference type="ChEBI" id="CHEBI:15378"/>
        <dbReference type="ChEBI" id="CHEBI:29999"/>
        <dbReference type="ChEBI" id="CHEBI:30616"/>
        <dbReference type="ChEBI" id="CHEBI:83421"/>
        <dbReference type="ChEBI" id="CHEBI:456216"/>
        <dbReference type="EC" id="2.7.11.1"/>
    </reaction>
</comment>
<dbReference type="InterPro" id="IPR051131">
    <property type="entry name" value="NEK_Ser/Thr_kinase_NIMA"/>
</dbReference>
<dbReference type="OrthoDB" id="248923at2759"/>
<evidence type="ECO:0000313" key="13">
    <source>
        <dbReference type="Proteomes" id="UP000006671"/>
    </source>
</evidence>
<feature type="coiled-coil region" evidence="10">
    <location>
        <begin position="288"/>
        <end position="315"/>
    </location>
</feature>
<dbReference type="GeneID" id="8860439"/>
<evidence type="ECO:0000259" key="11">
    <source>
        <dbReference type="PROSITE" id="PS50011"/>
    </source>
</evidence>
<dbReference type="SUPFAM" id="SSF56112">
    <property type="entry name" value="Protein kinase-like (PK-like)"/>
    <property type="match status" value="1"/>
</dbReference>
<evidence type="ECO:0000256" key="8">
    <source>
        <dbReference type="ARBA" id="ARBA00047899"/>
    </source>
</evidence>
<dbReference type="FunFam" id="3.30.200.20:FF:000097">
    <property type="entry name" value="Probable serine/threonine-protein kinase nek1"/>
    <property type="match status" value="1"/>
</dbReference>
<reference evidence="12 13" key="1">
    <citation type="journal article" date="2010" name="Cell">
        <title>The genome of Naegleria gruberi illuminates early eukaryotic versatility.</title>
        <authorList>
            <person name="Fritz-Laylin L.K."/>
            <person name="Prochnik S.E."/>
            <person name="Ginger M.L."/>
            <person name="Dacks J.B."/>
            <person name="Carpenter M.L."/>
            <person name="Field M.C."/>
            <person name="Kuo A."/>
            <person name="Paredez A."/>
            <person name="Chapman J."/>
            <person name="Pham J."/>
            <person name="Shu S."/>
            <person name="Neupane R."/>
            <person name="Cipriano M."/>
            <person name="Mancuso J."/>
            <person name="Tu H."/>
            <person name="Salamov A."/>
            <person name="Lindquist E."/>
            <person name="Shapiro H."/>
            <person name="Lucas S."/>
            <person name="Grigoriev I.V."/>
            <person name="Cande W.Z."/>
            <person name="Fulton C."/>
            <person name="Rokhsar D.S."/>
            <person name="Dawson S.C."/>
        </authorList>
    </citation>
    <scope>NUCLEOTIDE SEQUENCE [LARGE SCALE GENOMIC DNA]</scope>
    <source>
        <strain evidence="12 13">NEG-M</strain>
    </source>
</reference>
<dbReference type="KEGG" id="ngr:NAEGRDRAFT_64690"/>
<dbReference type="InterPro" id="IPR001245">
    <property type="entry name" value="Ser-Thr/Tyr_kinase_cat_dom"/>
</dbReference>
<dbReference type="AlphaFoldDB" id="D2V769"/>
<proteinExistence type="inferred from homology"/>
<dbReference type="PROSITE" id="PS50011">
    <property type="entry name" value="PROTEIN_KINASE_DOM"/>
    <property type="match status" value="1"/>
</dbReference>
<dbReference type="Pfam" id="PF00069">
    <property type="entry name" value="Pkinase"/>
    <property type="match status" value="1"/>
</dbReference>
<dbReference type="InterPro" id="IPR000719">
    <property type="entry name" value="Prot_kinase_dom"/>
</dbReference>
<dbReference type="eggNOG" id="KOG0589">
    <property type="taxonomic scope" value="Eukaryota"/>
</dbReference>
<evidence type="ECO:0000256" key="9">
    <source>
        <dbReference type="ARBA" id="ARBA00048679"/>
    </source>
</evidence>
<dbReference type="GO" id="GO:0005524">
    <property type="term" value="F:ATP binding"/>
    <property type="evidence" value="ECO:0007669"/>
    <property type="project" value="UniProtKB-KW"/>
</dbReference>
<dbReference type="Gene3D" id="3.30.200.20">
    <property type="entry name" value="Phosphorylase Kinase, domain 1"/>
    <property type="match status" value="1"/>
</dbReference>
<protein>
    <recommendedName>
        <fullName evidence="2">non-specific serine/threonine protein kinase</fullName>
        <ecNumber evidence="2">2.7.11.1</ecNumber>
    </recommendedName>
</protein>
<dbReference type="InParanoid" id="D2V769"/>
<evidence type="ECO:0000256" key="4">
    <source>
        <dbReference type="ARBA" id="ARBA00022679"/>
    </source>
</evidence>
<dbReference type="OMA" id="SEQMNAH"/>
<keyword evidence="13" id="KW-1185">Reference proteome</keyword>
<evidence type="ECO:0000256" key="6">
    <source>
        <dbReference type="ARBA" id="ARBA00022777"/>
    </source>
</evidence>
<dbReference type="PANTHER" id="PTHR44899">
    <property type="entry name" value="CAMK FAMILY PROTEIN KINASE"/>
    <property type="match status" value="1"/>
</dbReference>
<dbReference type="InterPro" id="IPR008271">
    <property type="entry name" value="Ser/Thr_kinase_AS"/>
</dbReference>
<dbReference type="GO" id="GO:0004674">
    <property type="term" value="F:protein serine/threonine kinase activity"/>
    <property type="evidence" value="ECO:0007669"/>
    <property type="project" value="UniProtKB-KW"/>
</dbReference>
<evidence type="ECO:0000256" key="7">
    <source>
        <dbReference type="ARBA" id="ARBA00022840"/>
    </source>
</evidence>
<comment type="catalytic activity">
    <reaction evidence="8">
        <text>L-threonyl-[protein] + ATP = O-phospho-L-threonyl-[protein] + ADP + H(+)</text>
        <dbReference type="Rhea" id="RHEA:46608"/>
        <dbReference type="Rhea" id="RHEA-COMP:11060"/>
        <dbReference type="Rhea" id="RHEA-COMP:11605"/>
        <dbReference type="ChEBI" id="CHEBI:15378"/>
        <dbReference type="ChEBI" id="CHEBI:30013"/>
        <dbReference type="ChEBI" id="CHEBI:30616"/>
        <dbReference type="ChEBI" id="CHEBI:61977"/>
        <dbReference type="ChEBI" id="CHEBI:456216"/>
        <dbReference type="EC" id="2.7.11.1"/>
    </reaction>
</comment>
<dbReference type="PROSITE" id="PS00108">
    <property type="entry name" value="PROTEIN_KINASE_ST"/>
    <property type="match status" value="1"/>
</dbReference>
<keyword evidence="3" id="KW-0723">Serine/threonine-protein kinase</keyword>
<sequence>MGFQDYDIIEELGSGSYGKVFTVRDRRTGEICVQKIVSLDGVDEKDREETLNEARLMSQCEHFNIIKYLDSFIENNYLCIIMEYASGGDLTKKIKAQQGKPFKEDLVWNFLIQISQGLKYLHDKRILHRDLKPQNIFLDAEDNIKIGDMGLGRILGPQSSFASSNVGTPLYQSPELCQEKPYNHKSDIWAFGCLLYELAAFSPPFLATNQIALAKKIVGDRPNSLPKIYSMELQFLIFKMLEKEPSKRPDINQILNYSAVKLRIQKAKLRHKELKLKEQFLTLEKQLRMDYETKIDMLERKLSDYRYQEEQVQMERENIVRK</sequence>
<evidence type="ECO:0000256" key="1">
    <source>
        <dbReference type="ARBA" id="ARBA00010886"/>
    </source>
</evidence>
<dbReference type="Gene3D" id="1.10.510.10">
    <property type="entry name" value="Transferase(Phosphotransferase) domain 1"/>
    <property type="match status" value="1"/>
</dbReference>
<name>D2V769_NAEGR</name>
<dbReference type="EC" id="2.7.11.1" evidence="2"/>
<keyword evidence="5" id="KW-0547">Nucleotide-binding</keyword>
<evidence type="ECO:0000256" key="10">
    <source>
        <dbReference type="SAM" id="Coils"/>
    </source>
</evidence>
<evidence type="ECO:0000256" key="2">
    <source>
        <dbReference type="ARBA" id="ARBA00012513"/>
    </source>
</evidence>
<dbReference type="CDD" id="cd08215">
    <property type="entry name" value="STKc_Nek"/>
    <property type="match status" value="1"/>
</dbReference>
<dbReference type="VEuPathDB" id="AmoebaDB:NAEGRDRAFT_64690"/>
<keyword evidence="4" id="KW-0808">Transferase</keyword>
<dbReference type="SMART" id="SM00220">
    <property type="entry name" value="S_TKc"/>
    <property type="match status" value="1"/>
</dbReference>
<evidence type="ECO:0000313" key="12">
    <source>
        <dbReference type="EMBL" id="EFC47204.1"/>
    </source>
</evidence>
<keyword evidence="10" id="KW-0175">Coiled coil</keyword>
<comment type="similarity">
    <text evidence="1">Belongs to the protein kinase superfamily. NEK Ser/Thr protein kinase family. NIMA subfamily.</text>
</comment>
<dbReference type="PANTHER" id="PTHR44899:SF7">
    <property type="entry name" value="NIMA-RELATED KINASE"/>
    <property type="match status" value="1"/>
</dbReference>
<dbReference type="InterPro" id="IPR011009">
    <property type="entry name" value="Kinase-like_dom_sf"/>
</dbReference>
<evidence type="ECO:0000256" key="5">
    <source>
        <dbReference type="ARBA" id="ARBA00022741"/>
    </source>
</evidence>
<dbReference type="Proteomes" id="UP000006671">
    <property type="component" value="Unassembled WGS sequence"/>
</dbReference>
<dbReference type="EMBL" id="GG738855">
    <property type="protein sequence ID" value="EFC47204.1"/>
    <property type="molecule type" value="Genomic_DNA"/>
</dbReference>
<organism evidence="13">
    <name type="scientific">Naegleria gruberi</name>
    <name type="common">Amoeba</name>
    <dbReference type="NCBI Taxonomy" id="5762"/>
    <lineage>
        <taxon>Eukaryota</taxon>
        <taxon>Discoba</taxon>
        <taxon>Heterolobosea</taxon>
        <taxon>Tetramitia</taxon>
        <taxon>Eutetramitia</taxon>
        <taxon>Vahlkampfiidae</taxon>
        <taxon>Naegleria</taxon>
    </lineage>
</organism>
<dbReference type="PRINTS" id="PR00109">
    <property type="entry name" value="TYRKINASE"/>
</dbReference>
<accession>D2V769</accession>